<dbReference type="Pfam" id="PF13459">
    <property type="entry name" value="Fer4_15"/>
    <property type="match status" value="1"/>
</dbReference>
<gene>
    <name evidence="1" type="ORF">O4213_00875</name>
</gene>
<name>A0ABT4MPA5_GORRU</name>
<evidence type="ECO:0000313" key="2">
    <source>
        <dbReference type="Proteomes" id="UP001067235"/>
    </source>
</evidence>
<organism evidence="1 2">
    <name type="scientific">Gordonia rubripertincta</name>
    <name type="common">Rhodococcus corallinus</name>
    <dbReference type="NCBI Taxonomy" id="36822"/>
    <lineage>
        <taxon>Bacteria</taxon>
        <taxon>Bacillati</taxon>
        <taxon>Actinomycetota</taxon>
        <taxon>Actinomycetes</taxon>
        <taxon>Mycobacteriales</taxon>
        <taxon>Gordoniaceae</taxon>
        <taxon>Gordonia</taxon>
    </lineage>
</organism>
<dbReference type="SUPFAM" id="SSF54862">
    <property type="entry name" value="4Fe-4S ferredoxins"/>
    <property type="match status" value="1"/>
</dbReference>
<dbReference type="RefSeq" id="WP_084836090.1">
    <property type="nucleotide sequence ID" value="NZ_JAPWIE010000001.1"/>
</dbReference>
<evidence type="ECO:0000313" key="1">
    <source>
        <dbReference type="EMBL" id="MCZ4548515.1"/>
    </source>
</evidence>
<dbReference type="Proteomes" id="UP001067235">
    <property type="component" value="Unassembled WGS sequence"/>
</dbReference>
<proteinExistence type="predicted"/>
<reference evidence="1" key="1">
    <citation type="submission" date="2022-12" db="EMBL/GenBank/DDBJ databases">
        <authorList>
            <person name="Krivoruchko A.V."/>
            <person name="Elkin A."/>
        </authorList>
    </citation>
    <scope>NUCLEOTIDE SEQUENCE</scope>
    <source>
        <strain evidence="1">IEGM 1388</strain>
    </source>
</reference>
<comment type="caution">
    <text evidence="1">The sequence shown here is derived from an EMBL/GenBank/DDBJ whole genome shotgun (WGS) entry which is preliminary data.</text>
</comment>
<sequence>MPADDGAFTLEVDRTACAGHGMCYGTRPELIDCDDEGYPVIPDPNIGPDTIDPARDAVAVCPERALELVPRSTATPLHRQ</sequence>
<protein>
    <submittedName>
        <fullName evidence="1">Ferredoxin</fullName>
    </submittedName>
</protein>
<dbReference type="EMBL" id="JAPWIE010000001">
    <property type="protein sequence ID" value="MCZ4548515.1"/>
    <property type="molecule type" value="Genomic_DNA"/>
</dbReference>
<dbReference type="Gene3D" id="3.30.70.20">
    <property type="match status" value="1"/>
</dbReference>
<accession>A0ABT4MPA5</accession>
<keyword evidence="2" id="KW-1185">Reference proteome</keyword>